<dbReference type="SUPFAM" id="SSF47413">
    <property type="entry name" value="lambda repressor-like DNA-binding domains"/>
    <property type="match status" value="1"/>
</dbReference>
<name>A0ABR5A5V0_9BACL</name>
<dbReference type="Proteomes" id="UP000054526">
    <property type="component" value="Unassembled WGS sequence"/>
</dbReference>
<accession>A0ABR5A5V0</accession>
<dbReference type="RefSeq" id="WP_041062776.1">
    <property type="nucleotide sequence ID" value="NZ_JXAL01000016.1"/>
</dbReference>
<organism evidence="2 3">
    <name type="scientific">Cohnella kolymensis</name>
    <dbReference type="NCBI Taxonomy" id="1590652"/>
    <lineage>
        <taxon>Bacteria</taxon>
        <taxon>Bacillati</taxon>
        <taxon>Bacillota</taxon>
        <taxon>Bacilli</taxon>
        <taxon>Bacillales</taxon>
        <taxon>Paenibacillaceae</taxon>
        <taxon>Cohnella</taxon>
    </lineage>
</organism>
<evidence type="ECO:0000313" key="3">
    <source>
        <dbReference type="Proteomes" id="UP000054526"/>
    </source>
</evidence>
<dbReference type="EMBL" id="JXAL01000016">
    <property type="protein sequence ID" value="KIL35935.1"/>
    <property type="molecule type" value="Genomic_DNA"/>
</dbReference>
<dbReference type="Pfam" id="PF01381">
    <property type="entry name" value="HTH_3"/>
    <property type="match status" value="1"/>
</dbReference>
<keyword evidence="3" id="KW-1185">Reference proteome</keyword>
<evidence type="ECO:0000259" key="1">
    <source>
        <dbReference type="PROSITE" id="PS50943"/>
    </source>
</evidence>
<dbReference type="Gene3D" id="1.10.260.40">
    <property type="entry name" value="lambda repressor-like DNA-binding domains"/>
    <property type="match status" value="1"/>
</dbReference>
<evidence type="ECO:0000313" key="2">
    <source>
        <dbReference type="EMBL" id="KIL35935.1"/>
    </source>
</evidence>
<gene>
    <name evidence="2" type="ORF">SD71_11215</name>
</gene>
<proteinExistence type="predicted"/>
<reference evidence="2 3" key="1">
    <citation type="submission" date="2014-12" db="EMBL/GenBank/DDBJ databases">
        <title>Draft genome sequence of Cohnella kolymensis strain B-2846.</title>
        <authorList>
            <person name="Karlyshev A.V."/>
            <person name="Kudryashova E.B."/>
        </authorList>
    </citation>
    <scope>NUCLEOTIDE SEQUENCE [LARGE SCALE GENOMIC DNA]</scope>
    <source>
        <strain evidence="2 3">VKM B-2846</strain>
    </source>
</reference>
<comment type="caution">
    <text evidence="2">The sequence shown here is derived from an EMBL/GenBank/DDBJ whole genome shotgun (WGS) entry which is preliminary data.</text>
</comment>
<dbReference type="PROSITE" id="PS50943">
    <property type="entry name" value="HTH_CROC1"/>
    <property type="match status" value="1"/>
</dbReference>
<feature type="domain" description="HTH cro/C1-type" evidence="1">
    <location>
        <begin position="7"/>
        <end position="61"/>
    </location>
</feature>
<dbReference type="InterPro" id="IPR010982">
    <property type="entry name" value="Lambda_DNA-bd_dom_sf"/>
</dbReference>
<dbReference type="CDD" id="cd00093">
    <property type="entry name" value="HTH_XRE"/>
    <property type="match status" value="1"/>
</dbReference>
<dbReference type="InterPro" id="IPR001387">
    <property type="entry name" value="Cro/C1-type_HTH"/>
</dbReference>
<dbReference type="SMART" id="SM00530">
    <property type="entry name" value="HTH_XRE"/>
    <property type="match status" value="1"/>
</dbReference>
<sequence>MGVRNTLRDLRFEMKMDQKDFAEFLGVNASTYSRWESNNQQPSMEWALKIASKTGRTVEAFMLLDNQGIISLD</sequence>
<protein>
    <recommendedName>
        <fullName evidence="1">HTH cro/C1-type domain-containing protein</fullName>
    </recommendedName>
</protein>